<accession>A0ABT8X1W4</accession>
<dbReference type="RefSeq" id="WP_303282506.1">
    <property type="nucleotide sequence ID" value="NZ_BAABCZ010000011.1"/>
</dbReference>
<sequence length="167" mass="19992">MKQRIFMYLFVFTALLVLFQYVNSKRIFEDINNTLISHKKTLEKYKDSVVVLQDDILKLSHFNLDRNEDAISYFENDGYDISELIPFIKDELYKLNEVKGEHPIVPYVASEGRKMMINTVKMLNHKWIIADFSDGEYWGEIFLTYEITEGKQLKFNLVEYFLYPFDR</sequence>
<dbReference type="Proteomes" id="UP001176891">
    <property type="component" value="Unassembled WGS sequence"/>
</dbReference>
<dbReference type="GO" id="GO:0016787">
    <property type="term" value="F:hydrolase activity"/>
    <property type="evidence" value="ECO:0007669"/>
    <property type="project" value="UniProtKB-KW"/>
</dbReference>
<evidence type="ECO:0000313" key="1">
    <source>
        <dbReference type="EMBL" id="MDO5987914.1"/>
    </source>
</evidence>
<comment type="caution">
    <text evidence="1">The sequence shown here is derived from an EMBL/GenBank/DDBJ whole genome shotgun (WGS) entry which is preliminary data.</text>
</comment>
<gene>
    <name evidence="1" type="ORF">Q4Q39_10920</name>
</gene>
<organism evidence="1 2">
    <name type="scientific">Flavivirga amylovorans</name>
    <dbReference type="NCBI Taxonomy" id="870486"/>
    <lineage>
        <taxon>Bacteria</taxon>
        <taxon>Pseudomonadati</taxon>
        <taxon>Bacteroidota</taxon>
        <taxon>Flavobacteriia</taxon>
        <taxon>Flavobacteriales</taxon>
        <taxon>Flavobacteriaceae</taxon>
        <taxon>Flavivirga</taxon>
    </lineage>
</organism>
<dbReference type="EMBL" id="JAUOEM010000003">
    <property type="protein sequence ID" value="MDO5987914.1"/>
    <property type="molecule type" value="Genomic_DNA"/>
</dbReference>
<keyword evidence="2" id="KW-1185">Reference proteome</keyword>
<name>A0ABT8X1W4_9FLAO</name>
<protein>
    <submittedName>
        <fullName evidence="1">Hydrolase</fullName>
    </submittedName>
</protein>
<evidence type="ECO:0000313" key="2">
    <source>
        <dbReference type="Proteomes" id="UP001176891"/>
    </source>
</evidence>
<keyword evidence="1" id="KW-0378">Hydrolase</keyword>
<reference evidence="1" key="1">
    <citation type="submission" date="2023-07" db="EMBL/GenBank/DDBJ databases">
        <title>Two novel species in the genus Flavivirga.</title>
        <authorList>
            <person name="Kwon K."/>
        </authorList>
    </citation>
    <scope>NUCLEOTIDE SEQUENCE</scope>
    <source>
        <strain evidence="1">KACC 14157</strain>
    </source>
</reference>
<proteinExistence type="predicted"/>